<protein>
    <submittedName>
        <fullName evidence="2">DUF541 domain-containing protein</fullName>
    </submittedName>
</protein>
<dbReference type="PANTHER" id="PTHR34387">
    <property type="entry name" value="SLR1258 PROTEIN"/>
    <property type="match status" value="1"/>
</dbReference>
<dbReference type="Gene3D" id="3.30.110.170">
    <property type="entry name" value="Protein of unknown function (DUF541), domain 1"/>
    <property type="match status" value="1"/>
</dbReference>
<comment type="caution">
    <text evidence="2">The sequence shown here is derived from an EMBL/GenBank/DDBJ whole genome shotgun (WGS) entry which is preliminary data.</text>
</comment>
<dbReference type="EMBL" id="QPIW01000019">
    <property type="protein sequence ID" value="RDB04130.1"/>
    <property type="molecule type" value="Genomic_DNA"/>
</dbReference>
<dbReference type="AlphaFoldDB" id="A0A369I5F5"/>
<dbReference type="GO" id="GO:0006974">
    <property type="term" value="P:DNA damage response"/>
    <property type="evidence" value="ECO:0007669"/>
    <property type="project" value="TreeGrafter"/>
</dbReference>
<evidence type="ECO:0000313" key="3">
    <source>
        <dbReference type="Proteomes" id="UP000253141"/>
    </source>
</evidence>
<sequence length="240" mass="27210">MKRFVLSALLLATSAVTFAQTTTAVEKDPIKKIEVTGTAELEVVPDELYFTISLKEYFKDEKNQKDKIGLETLEKQLIEAVKSAGLPKENLSISGVTGYREWTGKKKPQHFLAGKQFQLKLSNANNINELMSKVDDRGVEYVNMSRVEHSKKEEFRRQVKVNALKAAKEKAGYLLESIGEKLGEVLEIHEVEEGSVYPMYKQAQYNVRMMAADAAPEGGEAIEYQKIKYSYRMNATFRIK</sequence>
<evidence type="ECO:0000256" key="1">
    <source>
        <dbReference type="SAM" id="SignalP"/>
    </source>
</evidence>
<gene>
    <name evidence="2" type="ORF">DVG78_20325</name>
</gene>
<reference evidence="2 3" key="1">
    <citation type="submission" date="2018-07" db="EMBL/GenBank/DDBJ databases">
        <title>Genome analysis of Runella aurantiaca.</title>
        <authorList>
            <person name="Yang X."/>
        </authorList>
    </citation>
    <scope>NUCLEOTIDE SEQUENCE [LARGE SCALE GENOMIC DNA]</scope>
    <source>
        <strain evidence="2 3">YX9</strain>
    </source>
</reference>
<dbReference type="PANTHER" id="PTHR34387:SF1">
    <property type="entry name" value="PERIPLASMIC IMMUNOGENIC PROTEIN"/>
    <property type="match status" value="1"/>
</dbReference>
<accession>A0A369I5F5</accession>
<dbReference type="RefSeq" id="WP_114462877.1">
    <property type="nucleotide sequence ID" value="NZ_QPIW01000019.1"/>
</dbReference>
<dbReference type="InterPro" id="IPR007497">
    <property type="entry name" value="SIMPL/DUF541"/>
</dbReference>
<dbReference type="Pfam" id="PF04402">
    <property type="entry name" value="SIMPL"/>
    <property type="match status" value="1"/>
</dbReference>
<dbReference type="Gene3D" id="3.30.70.2970">
    <property type="entry name" value="Protein of unknown function (DUF541), domain 2"/>
    <property type="match status" value="1"/>
</dbReference>
<name>A0A369I5F5_9BACT</name>
<dbReference type="InterPro" id="IPR052022">
    <property type="entry name" value="26kDa_periplasmic_antigen"/>
</dbReference>
<dbReference type="Proteomes" id="UP000253141">
    <property type="component" value="Unassembled WGS sequence"/>
</dbReference>
<feature type="chain" id="PRO_5016851199" evidence="1">
    <location>
        <begin position="20"/>
        <end position="240"/>
    </location>
</feature>
<evidence type="ECO:0000313" key="2">
    <source>
        <dbReference type="EMBL" id="RDB04130.1"/>
    </source>
</evidence>
<dbReference type="OrthoDB" id="1242975at2"/>
<keyword evidence="1" id="KW-0732">Signal</keyword>
<organism evidence="2 3">
    <name type="scientific">Runella aurantiaca</name>
    <dbReference type="NCBI Taxonomy" id="2282308"/>
    <lineage>
        <taxon>Bacteria</taxon>
        <taxon>Pseudomonadati</taxon>
        <taxon>Bacteroidota</taxon>
        <taxon>Cytophagia</taxon>
        <taxon>Cytophagales</taxon>
        <taxon>Spirosomataceae</taxon>
        <taxon>Runella</taxon>
    </lineage>
</organism>
<feature type="signal peptide" evidence="1">
    <location>
        <begin position="1"/>
        <end position="19"/>
    </location>
</feature>
<keyword evidence="3" id="KW-1185">Reference proteome</keyword>
<proteinExistence type="predicted"/>